<accession>A0AAV6JM60</accession>
<gene>
    <name evidence="2" type="ORF">RHGRI_020535</name>
</gene>
<feature type="compositionally biased region" description="Polar residues" evidence="1">
    <location>
        <begin position="1"/>
        <end position="26"/>
    </location>
</feature>
<dbReference type="EMBL" id="JACTNZ010000007">
    <property type="protein sequence ID" value="KAG5540335.1"/>
    <property type="molecule type" value="Genomic_DNA"/>
</dbReference>
<evidence type="ECO:0000313" key="2">
    <source>
        <dbReference type="EMBL" id="KAG5540335.1"/>
    </source>
</evidence>
<evidence type="ECO:0000256" key="1">
    <source>
        <dbReference type="SAM" id="MobiDB-lite"/>
    </source>
</evidence>
<protein>
    <submittedName>
        <fullName evidence="2">Uncharacterized protein</fullName>
    </submittedName>
</protein>
<name>A0AAV6JM60_9ERIC</name>
<dbReference type="AlphaFoldDB" id="A0AAV6JM60"/>
<feature type="region of interest" description="Disordered" evidence="1">
    <location>
        <begin position="1"/>
        <end position="34"/>
    </location>
</feature>
<comment type="caution">
    <text evidence="2">The sequence shown here is derived from an EMBL/GenBank/DDBJ whole genome shotgun (WGS) entry which is preliminary data.</text>
</comment>
<organism evidence="2 3">
    <name type="scientific">Rhododendron griersonianum</name>
    <dbReference type="NCBI Taxonomy" id="479676"/>
    <lineage>
        <taxon>Eukaryota</taxon>
        <taxon>Viridiplantae</taxon>
        <taxon>Streptophyta</taxon>
        <taxon>Embryophyta</taxon>
        <taxon>Tracheophyta</taxon>
        <taxon>Spermatophyta</taxon>
        <taxon>Magnoliopsida</taxon>
        <taxon>eudicotyledons</taxon>
        <taxon>Gunneridae</taxon>
        <taxon>Pentapetalae</taxon>
        <taxon>asterids</taxon>
        <taxon>Ericales</taxon>
        <taxon>Ericaceae</taxon>
        <taxon>Ericoideae</taxon>
        <taxon>Rhodoreae</taxon>
        <taxon>Rhododendron</taxon>
    </lineage>
</organism>
<proteinExistence type="predicted"/>
<keyword evidence="3" id="KW-1185">Reference proteome</keyword>
<sequence length="69" mass="7218">MYSNQFDANSAFNSGGFTSSQSTDYGSSPAKGRETYGLVPVTVKQISEASDSGDDKSNFVINGVDVANV</sequence>
<evidence type="ECO:0000313" key="3">
    <source>
        <dbReference type="Proteomes" id="UP000823749"/>
    </source>
</evidence>
<dbReference type="Proteomes" id="UP000823749">
    <property type="component" value="Chromosome 7"/>
</dbReference>
<reference evidence="2" key="1">
    <citation type="submission" date="2020-08" db="EMBL/GenBank/DDBJ databases">
        <title>Plant Genome Project.</title>
        <authorList>
            <person name="Zhang R.-G."/>
        </authorList>
    </citation>
    <scope>NUCLEOTIDE SEQUENCE</scope>
    <source>
        <strain evidence="2">WSP0</strain>
        <tissue evidence="2">Leaf</tissue>
    </source>
</reference>